<sequence>METVAEEEKSSSSRTEESTHRRRLTSLPDLFSPTTKNGSPDRDKKAKSCEKKKAASQVEKKLCPQLGTKGRSNLWKNLIESSFTLLPTGELLERIEPQNASKYRADFSSHDYRELAESFELNDRQIKESVEVGLALAREQKTSLTMFELYRAACAVGGEDAIAMNSKVLSQQIAQRRNGEVQVHEAIYEEDYSSPARGKTALKQKEEEEIATRRKQRQRSNSV</sequence>
<proteinExistence type="predicted"/>
<feature type="compositionally biased region" description="Basic and acidic residues" evidence="1">
    <location>
        <begin position="203"/>
        <end position="212"/>
    </location>
</feature>
<protein>
    <submittedName>
        <fullName evidence="2">Uncharacterized protein</fullName>
    </submittedName>
</protein>
<accession>A0A1E7ETI0</accession>
<dbReference type="EMBL" id="KV784377">
    <property type="protein sequence ID" value="OEU09182.1"/>
    <property type="molecule type" value="Genomic_DNA"/>
</dbReference>
<organism evidence="2 3">
    <name type="scientific">Fragilariopsis cylindrus CCMP1102</name>
    <dbReference type="NCBI Taxonomy" id="635003"/>
    <lineage>
        <taxon>Eukaryota</taxon>
        <taxon>Sar</taxon>
        <taxon>Stramenopiles</taxon>
        <taxon>Ochrophyta</taxon>
        <taxon>Bacillariophyta</taxon>
        <taxon>Bacillariophyceae</taxon>
        <taxon>Bacillariophycidae</taxon>
        <taxon>Bacillariales</taxon>
        <taxon>Bacillariaceae</taxon>
        <taxon>Fragilariopsis</taxon>
    </lineage>
</organism>
<evidence type="ECO:0000313" key="2">
    <source>
        <dbReference type="EMBL" id="OEU09182.1"/>
    </source>
</evidence>
<evidence type="ECO:0000313" key="3">
    <source>
        <dbReference type="Proteomes" id="UP000095751"/>
    </source>
</evidence>
<dbReference type="OrthoDB" id="10042665at2759"/>
<dbReference type="KEGG" id="fcy:FRACYDRAFT_249101"/>
<feature type="compositionally biased region" description="Basic residues" evidence="1">
    <location>
        <begin position="213"/>
        <end position="223"/>
    </location>
</feature>
<reference evidence="2 3" key="1">
    <citation type="submission" date="2016-09" db="EMBL/GenBank/DDBJ databases">
        <title>Extensive genetic diversity and differential bi-allelic expression allows diatom success in the polar Southern Ocean.</title>
        <authorList>
            <consortium name="DOE Joint Genome Institute"/>
            <person name="Mock T."/>
            <person name="Otillar R.P."/>
            <person name="Strauss J."/>
            <person name="Dupont C."/>
            <person name="Frickenhaus S."/>
            <person name="Maumus F."/>
            <person name="Mcmullan M."/>
            <person name="Sanges R."/>
            <person name="Schmutz J."/>
            <person name="Toseland A."/>
            <person name="Valas R."/>
            <person name="Veluchamy A."/>
            <person name="Ward B.J."/>
            <person name="Allen A."/>
            <person name="Barry K."/>
            <person name="Falciatore A."/>
            <person name="Ferrante M."/>
            <person name="Fortunato A.E."/>
            <person name="Gloeckner G."/>
            <person name="Gruber A."/>
            <person name="Hipkin R."/>
            <person name="Janech M."/>
            <person name="Kroth P."/>
            <person name="Leese F."/>
            <person name="Lindquist E."/>
            <person name="Lyon B.R."/>
            <person name="Martin J."/>
            <person name="Mayer C."/>
            <person name="Parker M."/>
            <person name="Quesneville H."/>
            <person name="Raymond J."/>
            <person name="Uhlig C."/>
            <person name="Valentin K.U."/>
            <person name="Worden A.Z."/>
            <person name="Armbrust E.V."/>
            <person name="Bowler C."/>
            <person name="Green B."/>
            <person name="Moulton V."/>
            <person name="Van Oosterhout C."/>
            <person name="Grigoriev I."/>
        </authorList>
    </citation>
    <scope>NUCLEOTIDE SEQUENCE [LARGE SCALE GENOMIC DNA]</scope>
    <source>
        <strain evidence="2 3">CCMP1102</strain>
    </source>
</reference>
<dbReference type="InParanoid" id="A0A1E7ETI0"/>
<feature type="region of interest" description="Disordered" evidence="1">
    <location>
        <begin position="187"/>
        <end position="223"/>
    </location>
</feature>
<name>A0A1E7ETI0_9STRA</name>
<dbReference type="AlphaFoldDB" id="A0A1E7ETI0"/>
<feature type="region of interest" description="Disordered" evidence="1">
    <location>
        <begin position="1"/>
        <end position="56"/>
    </location>
</feature>
<keyword evidence="3" id="KW-1185">Reference proteome</keyword>
<gene>
    <name evidence="2" type="ORF">FRACYDRAFT_249101</name>
</gene>
<feature type="compositionally biased region" description="Basic and acidic residues" evidence="1">
    <location>
        <begin position="39"/>
        <end position="56"/>
    </location>
</feature>
<dbReference type="Proteomes" id="UP000095751">
    <property type="component" value="Unassembled WGS sequence"/>
</dbReference>
<evidence type="ECO:0000256" key="1">
    <source>
        <dbReference type="SAM" id="MobiDB-lite"/>
    </source>
</evidence>
<feature type="compositionally biased region" description="Basic and acidic residues" evidence="1">
    <location>
        <begin position="1"/>
        <end position="19"/>
    </location>
</feature>